<dbReference type="GO" id="GO:0006633">
    <property type="term" value="P:fatty acid biosynthetic process"/>
    <property type="evidence" value="ECO:0007669"/>
    <property type="project" value="UniProtKB-KW"/>
</dbReference>
<dbReference type="EMBL" id="CP039865">
    <property type="protein sequence ID" value="QCK84825.1"/>
    <property type="molecule type" value="Genomic_DNA"/>
</dbReference>
<keyword evidence="3" id="KW-0276">Fatty acid metabolism</keyword>
<keyword evidence="8" id="KW-0275">Fatty acid biosynthesis</keyword>
<accession>A0A4D7QDS0</accession>
<dbReference type="Pfam" id="PF00107">
    <property type="entry name" value="ADH_zinc_N"/>
    <property type="match status" value="1"/>
</dbReference>
<evidence type="ECO:0000256" key="6">
    <source>
        <dbReference type="ARBA" id="ARBA00023002"/>
    </source>
</evidence>
<gene>
    <name evidence="13" type="ORF">E8L99_03015</name>
</gene>
<keyword evidence="4" id="KW-0521">NADP</keyword>
<proteinExistence type="inferred from homology"/>
<reference evidence="13 14" key="1">
    <citation type="submission" date="2019-04" db="EMBL/GenBank/DDBJ databases">
        <title>Phreatobacter aquaticus sp. nov.</title>
        <authorList>
            <person name="Choi A."/>
            <person name="Baek K."/>
        </authorList>
    </citation>
    <scope>NUCLEOTIDE SEQUENCE [LARGE SCALE GENOMIC DNA]</scope>
    <source>
        <strain evidence="13 14">NMCR1094</strain>
    </source>
</reference>
<dbReference type="PANTHER" id="PTHR43981:SF2">
    <property type="entry name" value="ENOYL-[ACYL-CARRIER-PROTEIN] REDUCTASE, MITOCHONDRIAL"/>
    <property type="match status" value="1"/>
</dbReference>
<keyword evidence="14" id="KW-1185">Reference proteome</keyword>
<evidence type="ECO:0000256" key="8">
    <source>
        <dbReference type="ARBA" id="ARBA00023160"/>
    </source>
</evidence>
<dbReference type="OrthoDB" id="9788224at2"/>
<dbReference type="Proteomes" id="UP000298588">
    <property type="component" value="Chromosome"/>
</dbReference>
<dbReference type="AlphaFoldDB" id="A0A4D7QDS0"/>
<dbReference type="InterPro" id="IPR020843">
    <property type="entry name" value="ER"/>
</dbReference>
<comment type="similarity">
    <text evidence="1">Belongs to the zinc-containing alcohol dehydrogenase family. Quinone oxidoreductase subfamily.</text>
</comment>
<name>A0A4D7QDS0_9HYPH</name>
<evidence type="ECO:0000256" key="2">
    <source>
        <dbReference type="ARBA" id="ARBA00022516"/>
    </source>
</evidence>
<dbReference type="InterPro" id="IPR011032">
    <property type="entry name" value="GroES-like_sf"/>
</dbReference>
<evidence type="ECO:0000313" key="14">
    <source>
        <dbReference type="Proteomes" id="UP000298588"/>
    </source>
</evidence>
<evidence type="ECO:0000256" key="7">
    <source>
        <dbReference type="ARBA" id="ARBA00023098"/>
    </source>
</evidence>
<evidence type="ECO:0000256" key="4">
    <source>
        <dbReference type="ARBA" id="ARBA00022857"/>
    </source>
</evidence>
<evidence type="ECO:0000256" key="1">
    <source>
        <dbReference type="ARBA" id="ARBA00010371"/>
    </source>
</evidence>
<dbReference type="SUPFAM" id="SSF51735">
    <property type="entry name" value="NAD(P)-binding Rossmann-fold domains"/>
    <property type="match status" value="1"/>
</dbReference>
<evidence type="ECO:0000256" key="3">
    <source>
        <dbReference type="ARBA" id="ARBA00022832"/>
    </source>
</evidence>
<keyword evidence="7" id="KW-0443">Lipid metabolism</keyword>
<comment type="catalytic activity">
    <reaction evidence="10">
        <text>a 2,3-saturated acyl-[ACP] + NADP(+) = a (2E)-enoyl-[ACP] + NADPH + H(+)</text>
        <dbReference type="Rhea" id="RHEA:22564"/>
        <dbReference type="Rhea" id="RHEA-COMP:9925"/>
        <dbReference type="Rhea" id="RHEA-COMP:9926"/>
        <dbReference type="ChEBI" id="CHEBI:15378"/>
        <dbReference type="ChEBI" id="CHEBI:57783"/>
        <dbReference type="ChEBI" id="CHEBI:58349"/>
        <dbReference type="ChEBI" id="CHEBI:78784"/>
        <dbReference type="ChEBI" id="CHEBI:78785"/>
        <dbReference type="EC" id="1.3.1.104"/>
    </reaction>
</comment>
<dbReference type="EC" id="1.3.1.104" evidence="9"/>
<evidence type="ECO:0000256" key="10">
    <source>
        <dbReference type="ARBA" id="ARBA00048843"/>
    </source>
</evidence>
<dbReference type="InterPro" id="IPR051034">
    <property type="entry name" value="Mito_Enoyl-ACP_Reductase"/>
</dbReference>
<evidence type="ECO:0000256" key="5">
    <source>
        <dbReference type="ARBA" id="ARBA00022946"/>
    </source>
</evidence>
<dbReference type="SUPFAM" id="SSF50129">
    <property type="entry name" value="GroES-like"/>
    <property type="match status" value="1"/>
</dbReference>
<dbReference type="InterPro" id="IPR036291">
    <property type="entry name" value="NAD(P)-bd_dom_sf"/>
</dbReference>
<evidence type="ECO:0000259" key="12">
    <source>
        <dbReference type="SMART" id="SM00829"/>
    </source>
</evidence>
<dbReference type="InterPro" id="IPR013149">
    <property type="entry name" value="ADH-like_C"/>
</dbReference>
<keyword evidence="6" id="KW-0560">Oxidoreductase</keyword>
<sequence>MRSPLATGLAGGDVVTGDDVSPKRRSSAPLALAPPGCFVLRATARQGGRDSRAAGHRERVMKAIVINGFGDPASTIELQDLPEPAAPGPGEVTVEMLVLNINPSDLLQIQGLYGVSKPPLPFIPGGEAVGRISALGEGVKGLAIGDIVSPMILNCWLERVTIKASLAMKLPAGIDLLQASMLKGNPATAEALLSDQVTLQPGDWLMQNAANSAVGTFLVKLARQRGINTLNVVRRESAVASVKASGGTAVVADALDDPRAFRKAVKDLTGGAPVKLAIDAIGGGATGVMANALADGGAIVNYGLLSGEQCRIDAQHLIFRKVTLKGFWLIHWFQEAGREKLAATYARMAAGMVDGTLTTPVAEVIPMEEAKRAMAAAGEGGRAGKVLMVTKAYGG</sequence>
<dbReference type="GO" id="GO:0141148">
    <property type="term" value="F:enoyl-[acyl-carrier-protein] reductase (NADPH) activity"/>
    <property type="evidence" value="ECO:0007669"/>
    <property type="project" value="UniProtKB-EC"/>
</dbReference>
<dbReference type="InterPro" id="IPR013154">
    <property type="entry name" value="ADH-like_N"/>
</dbReference>
<dbReference type="Gene3D" id="3.90.180.10">
    <property type="entry name" value="Medium-chain alcohol dehydrogenases, catalytic domain"/>
    <property type="match status" value="1"/>
</dbReference>
<feature type="domain" description="Enoyl reductase (ER)" evidence="12">
    <location>
        <begin position="73"/>
        <end position="388"/>
    </location>
</feature>
<evidence type="ECO:0000256" key="9">
    <source>
        <dbReference type="ARBA" id="ARBA00038963"/>
    </source>
</evidence>
<dbReference type="Pfam" id="PF08240">
    <property type="entry name" value="ADH_N"/>
    <property type="match status" value="1"/>
</dbReference>
<dbReference type="CDD" id="cd05282">
    <property type="entry name" value="ETR_like"/>
    <property type="match status" value="1"/>
</dbReference>
<dbReference type="KEGG" id="paqt:E8L99_03015"/>
<feature type="region of interest" description="Disordered" evidence="11">
    <location>
        <begin position="1"/>
        <end position="27"/>
    </location>
</feature>
<dbReference type="PANTHER" id="PTHR43981">
    <property type="entry name" value="ENOYL-[ACYL-CARRIER-PROTEIN] REDUCTASE, MITOCHONDRIAL"/>
    <property type="match status" value="1"/>
</dbReference>
<protein>
    <recommendedName>
        <fullName evidence="9">enoyl-[acyl-carrier-protein] reductase</fullName>
        <ecNumber evidence="9">1.3.1.104</ecNumber>
    </recommendedName>
</protein>
<dbReference type="SMART" id="SM00829">
    <property type="entry name" value="PKS_ER"/>
    <property type="match status" value="1"/>
</dbReference>
<evidence type="ECO:0000313" key="13">
    <source>
        <dbReference type="EMBL" id="QCK84825.1"/>
    </source>
</evidence>
<keyword evidence="5" id="KW-0809">Transit peptide</keyword>
<evidence type="ECO:0000256" key="11">
    <source>
        <dbReference type="SAM" id="MobiDB-lite"/>
    </source>
</evidence>
<keyword evidence="2" id="KW-0444">Lipid biosynthesis</keyword>
<organism evidence="13 14">
    <name type="scientific">Phreatobacter aquaticus</name>
    <dbReference type="NCBI Taxonomy" id="2570229"/>
    <lineage>
        <taxon>Bacteria</taxon>
        <taxon>Pseudomonadati</taxon>
        <taxon>Pseudomonadota</taxon>
        <taxon>Alphaproteobacteria</taxon>
        <taxon>Hyphomicrobiales</taxon>
        <taxon>Phreatobacteraceae</taxon>
        <taxon>Phreatobacter</taxon>
    </lineage>
</organism>
<dbReference type="Gene3D" id="3.40.50.720">
    <property type="entry name" value="NAD(P)-binding Rossmann-like Domain"/>
    <property type="match status" value="1"/>
</dbReference>